<comment type="caution">
    <text evidence="1">The sequence shown here is derived from an EMBL/GenBank/DDBJ whole genome shotgun (WGS) entry which is preliminary data.</text>
</comment>
<feature type="non-terminal residue" evidence="1">
    <location>
        <position position="84"/>
    </location>
</feature>
<dbReference type="AlphaFoldDB" id="A0A9D2N6I0"/>
<dbReference type="Gene3D" id="2.40.10.390">
    <property type="match status" value="1"/>
</dbReference>
<evidence type="ECO:0000313" key="1">
    <source>
        <dbReference type="EMBL" id="HJC11781.1"/>
    </source>
</evidence>
<evidence type="ECO:0000313" key="2">
    <source>
        <dbReference type="Proteomes" id="UP000823893"/>
    </source>
</evidence>
<dbReference type="EMBL" id="DWWV01000186">
    <property type="protein sequence ID" value="HJC11781.1"/>
    <property type="molecule type" value="Genomic_DNA"/>
</dbReference>
<gene>
    <name evidence="1" type="ORF">H9935_13460</name>
</gene>
<organism evidence="1 2">
    <name type="scientific">Candidatus Blautia merdigallinarum</name>
    <dbReference type="NCBI Taxonomy" id="2838495"/>
    <lineage>
        <taxon>Bacteria</taxon>
        <taxon>Bacillati</taxon>
        <taxon>Bacillota</taxon>
        <taxon>Clostridia</taxon>
        <taxon>Lachnospirales</taxon>
        <taxon>Lachnospiraceae</taxon>
        <taxon>Blautia</taxon>
    </lineage>
</organism>
<reference evidence="1" key="1">
    <citation type="journal article" date="2021" name="PeerJ">
        <title>Extensive microbial diversity within the chicken gut microbiome revealed by metagenomics and culture.</title>
        <authorList>
            <person name="Gilroy R."/>
            <person name="Ravi A."/>
            <person name="Getino M."/>
            <person name="Pursley I."/>
            <person name="Horton D.L."/>
            <person name="Alikhan N.F."/>
            <person name="Baker D."/>
            <person name="Gharbi K."/>
            <person name="Hall N."/>
            <person name="Watson M."/>
            <person name="Adriaenssens E.M."/>
            <person name="Foster-Nyarko E."/>
            <person name="Jarju S."/>
            <person name="Secka A."/>
            <person name="Antonio M."/>
            <person name="Oren A."/>
            <person name="Chaudhuri R.R."/>
            <person name="La Ragione R."/>
            <person name="Hildebrand F."/>
            <person name="Pallen M.J."/>
        </authorList>
    </citation>
    <scope>NUCLEOTIDE SEQUENCE</scope>
    <source>
        <strain evidence="1">ChiSxjej6B18-287</strain>
    </source>
</reference>
<name>A0A9D2N6I0_9FIRM</name>
<reference evidence="1" key="2">
    <citation type="submission" date="2021-04" db="EMBL/GenBank/DDBJ databases">
        <authorList>
            <person name="Gilroy R."/>
        </authorList>
    </citation>
    <scope>NUCLEOTIDE SEQUENCE</scope>
    <source>
        <strain evidence="1">ChiSxjej6B18-287</strain>
    </source>
</reference>
<proteinExistence type="predicted"/>
<dbReference type="Proteomes" id="UP000823893">
    <property type="component" value="Unassembled WGS sequence"/>
</dbReference>
<accession>A0A9D2N6I0</accession>
<protein>
    <submittedName>
        <fullName evidence="1">DUF5348 domain-containing protein</fullName>
    </submittedName>
</protein>
<sequence length="84" mass="9978">MMGVLHINRENKIFLDNRAEHKKVNLTSGQYIYFKVKNCWVPVVVKYSPEYDRWYFCYMENINIDGKKAMIKDPDQAELTAGQE</sequence>